<accession>A0A5P1EPT9</accession>
<reference evidence="2" key="1">
    <citation type="journal article" date="2017" name="Nat. Commun.">
        <title>The asparagus genome sheds light on the origin and evolution of a young Y chromosome.</title>
        <authorList>
            <person name="Harkess A."/>
            <person name="Zhou J."/>
            <person name="Xu C."/>
            <person name="Bowers J.E."/>
            <person name="Van der Hulst R."/>
            <person name="Ayyampalayam S."/>
            <person name="Mercati F."/>
            <person name="Riccardi P."/>
            <person name="McKain M.R."/>
            <person name="Kakrana A."/>
            <person name="Tang H."/>
            <person name="Ray J."/>
            <person name="Groenendijk J."/>
            <person name="Arikit S."/>
            <person name="Mathioni S.M."/>
            <person name="Nakano M."/>
            <person name="Shan H."/>
            <person name="Telgmann-Rauber A."/>
            <person name="Kanno A."/>
            <person name="Yue Z."/>
            <person name="Chen H."/>
            <person name="Li W."/>
            <person name="Chen Y."/>
            <person name="Xu X."/>
            <person name="Zhang Y."/>
            <person name="Luo S."/>
            <person name="Chen H."/>
            <person name="Gao J."/>
            <person name="Mao Z."/>
            <person name="Pires J.C."/>
            <person name="Luo M."/>
            <person name="Kudrna D."/>
            <person name="Wing R.A."/>
            <person name="Meyers B.C."/>
            <person name="Yi K."/>
            <person name="Kong H."/>
            <person name="Lavrijsen P."/>
            <person name="Sunseri F."/>
            <person name="Falavigna A."/>
            <person name="Ye Y."/>
            <person name="Leebens-Mack J.H."/>
            <person name="Chen G."/>
        </authorList>
    </citation>
    <scope>NUCLEOTIDE SEQUENCE [LARGE SCALE GENOMIC DNA]</scope>
    <source>
        <strain evidence="2">cv. DH0086</strain>
    </source>
</reference>
<dbReference type="EMBL" id="CM007385">
    <property type="protein sequence ID" value="ONK67663.1"/>
    <property type="molecule type" value="Genomic_DNA"/>
</dbReference>
<dbReference type="Gramene" id="ONK67663">
    <property type="protein sequence ID" value="ONK67663"/>
    <property type="gene ID" value="A4U43_C05F2440"/>
</dbReference>
<protein>
    <submittedName>
        <fullName evidence="1">Uncharacterized protein</fullName>
    </submittedName>
</protein>
<keyword evidence="2" id="KW-1185">Reference proteome</keyword>
<gene>
    <name evidence="1" type="ORF">A4U43_C05F2440</name>
</gene>
<dbReference type="AlphaFoldDB" id="A0A5P1EPT9"/>
<proteinExistence type="predicted"/>
<organism evidence="1 2">
    <name type="scientific">Asparagus officinalis</name>
    <name type="common">Garden asparagus</name>
    <dbReference type="NCBI Taxonomy" id="4686"/>
    <lineage>
        <taxon>Eukaryota</taxon>
        <taxon>Viridiplantae</taxon>
        <taxon>Streptophyta</taxon>
        <taxon>Embryophyta</taxon>
        <taxon>Tracheophyta</taxon>
        <taxon>Spermatophyta</taxon>
        <taxon>Magnoliopsida</taxon>
        <taxon>Liliopsida</taxon>
        <taxon>Asparagales</taxon>
        <taxon>Asparagaceae</taxon>
        <taxon>Asparagoideae</taxon>
        <taxon>Asparagus</taxon>
    </lineage>
</organism>
<dbReference type="Proteomes" id="UP000243459">
    <property type="component" value="Chromosome 5"/>
</dbReference>
<name>A0A5P1EPT9_ASPOF</name>
<evidence type="ECO:0000313" key="2">
    <source>
        <dbReference type="Proteomes" id="UP000243459"/>
    </source>
</evidence>
<evidence type="ECO:0000313" key="1">
    <source>
        <dbReference type="EMBL" id="ONK67663.1"/>
    </source>
</evidence>
<sequence>MKTSARTPCLGRRAWSWRPWMGREVEAAAERAEGERLNGLGDGRKVGGGDEGRLEKGGGFGVFSVDVTAVSLPL</sequence>